<name>A0ABX3D3L6_9VIBR</name>
<accession>A0ABX3D3L6</accession>
<gene>
    <name evidence="1" type="ORF">BI375_23795</name>
</gene>
<dbReference type="EMBL" id="MKFT01000052">
    <property type="protein sequence ID" value="OHY89343.1"/>
    <property type="molecule type" value="Genomic_DNA"/>
</dbReference>
<proteinExistence type="predicted"/>
<reference evidence="1 2" key="1">
    <citation type="submission" date="2016-09" db="EMBL/GenBank/DDBJ databases">
        <title>Isolation, identification and antibiotic sensitivity analysis of bacterial pathogen from juvenile Hippocampus erectus with tail-rotted disease.</title>
        <authorList>
            <person name="Yang Q."/>
        </authorList>
    </citation>
    <scope>NUCLEOTIDE SEQUENCE [LARGE SCALE GENOMIC DNA]</scope>
    <source>
        <strain evidence="1 2">HM-10</strain>
    </source>
</reference>
<keyword evidence="2" id="KW-1185">Reference proteome</keyword>
<protein>
    <submittedName>
        <fullName evidence="1">Uncharacterized protein</fullName>
    </submittedName>
</protein>
<comment type="caution">
    <text evidence="1">The sequence shown here is derived from an EMBL/GenBank/DDBJ whole genome shotgun (WGS) entry which is preliminary data.</text>
</comment>
<dbReference type="Proteomes" id="UP000180133">
    <property type="component" value="Unassembled WGS sequence"/>
</dbReference>
<evidence type="ECO:0000313" key="1">
    <source>
        <dbReference type="EMBL" id="OHY89343.1"/>
    </source>
</evidence>
<sequence length="211" mass="22991">MRVQQSKIGADPVKYYASLIGMEKHESRLKKQTNAIPIMTGIVLYRQLPKNKQSQILKQILGISDNQLKASLYGLVSQVVANPYWFSWSLSDSELREFFDTNKGVTDALKVVGLDITIPLTVAGVAAFLYSANEKGVIGASQKASEQLKKTVTSSPVAQVGMKMGLTKQAASRASAILVVMVTVIAYQTSSNAKDAQKELLRRGLLKADDL</sequence>
<organism evidence="1 2">
    <name type="scientific">Vibrio rotiferianus</name>
    <dbReference type="NCBI Taxonomy" id="190895"/>
    <lineage>
        <taxon>Bacteria</taxon>
        <taxon>Pseudomonadati</taxon>
        <taxon>Pseudomonadota</taxon>
        <taxon>Gammaproteobacteria</taxon>
        <taxon>Vibrionales</taxon>
        <taxon>Vibrionaceae</taxon>
        <taxon>Vibrio</taxon>
    </lineage>
</organism>
<evidence type="ECO:0000313" key="2">
    <source>
        <dbReference type="Proteomes" id="UP000180133"/>
    </source>
</evidence>
<dbReference type="RefSeq" id="WP_071236677.1">
    <property type="nucleotide sequence ID" value="NZ_KV861356.1"/>
</dbReference>